<proteinExistence type="predicted"/>
<dbReference type="Proteomes" id="UP000035159">
    <property type="component" value="Chromosome"/>
</dbReference>
<dbReference type="PANTHER" id="PTHR42850:SF4">
    <property type="entry name" value="ZINC-DEPENDENT ENDOPOLYPHOSPHATASE"/>
    <property type="match status" value="1"/>
</dbReference>
<dbReference type="InterPro" id="IPR050126">
    <property type="entry name" value="Ap4A_hydrolase"/>
</dbReference>
<sequence length="211" mass="24346">MGDIHGCFKSLRALIRKIRPQKKDRFVFLGDYIDRGPQSREVVDFLINFSTKYDCVFLRGNHEAMLLDYLHGGPWGKYWELNGMEATLRSYGGLEGIPENHIQFFENTKLYHTDSGYLFVHAGIRPGIPLEMQKSEDLLWIREDFIYYERPFKKGTVIFGHTPNYRAPLILEGKIGIDTGCVFGGSLTALRVDDMKFFSVDCAETKPQSRY</sequence>
<dbReference type="PROSITE" id="PS00125">
    <property type="entry name" value="SER_THR_PHOSPHATASE"/>
    <property type="match status" value="1"/>
</dbReference>
<protein>
    <submittedName>
        <fullName evidence="2">Metallophosphatase</fullName>
    </submittedName>
</protein>
<dbReference type="Pfam" id="PF00149">
    <property type="entry name" value="Metallophos"/>
    <property type="match status" value="1"/>
</dbReference>
<dbReference type="KEGG" id="kpf:IX53_07065"/>
<reference evidence="2 3" key="1">
    <citation type="submission" date="2015-04" db="EMBL/GenBank/DDBJ databases">
        <title>Complete Genome Sequence of Kosmotoga pacifica SLHLJ1.</title>
        <authorList>
            <person name="Jiang L.J."/>
            <person name="Shao Z.Z."/>
            <person name="Jebbar M."/>
        </authorList>
    </citation>
    <scope>NUCLEOTIDE SEQUENCE [LARGE SCALE GENOMIC DNA]</scope>
    <source>
        <strain evidence="2 3">SLHLJ1</strain>
    </source>
</reference>
<dbReference type="EMBL" id="CP011232">
    <property type="protein sequence ID" value="AKI97615.1"/>
    <property type="molecule type" value="Genomic_DNA"/>
</dbReference>
<name>A0A0G2Z7P1_9BACT</name>
<feature type="domain" description="Serine/threonine specific protein phosphatases" evidence="1">
    <location>
        <begin position="58"/>
        <end position="63"/>
    </location>
</feature>
<evidence type="ECO:0000313" key="3">
    <source>
        <dbReference type="Proteomes" id="UP000035159"/>
    </source>
</evidence>
<evidence type="ECO:0000259" key="1">
    <source>
        <dbReference type="PROSITE" id="PS00125"/>
    </source>
</evidence>
<dbReference type="PATRIC" id="fig|1330330.3.peg.1430"/>
<dbReference type="CDD" id="cd00144">
    <property type="entry name" value="MPP_PPP_family"/>
    <property type="match status" value="1"/>
</dbReference>
<dbReference type="PANTHER" id="PTHR42850">
    <property type="entry name" value="METALLOPHOSPHOESTERASE"/>
    <property type="match status" value="1"/>
</dbReference>
<dbReference type="RefSeq" id="WP_047754750.1">
    <property type="nucleotide sequence ID" value="NZ_CAJUHA010000017.1"/>
</dbReference>
<dbReference type="Gene3D" id="3.60.21.10">
    <property type="match status" value="1"/>
</dbReference>
<dbReference type="GO" id="GO:0110154">
    <property type="term" value="P:RNA decapping"/>
    <property type="evidence" value="ECO:0007669"/>
    <property type="project" value="TreeGrafter"/>
</dbReference>
<organism evidence="2 3">
    <name type="scientific">Kosmotoga pacifica</name>
    <dbReference type="NCBI Taxonomy" id="1330330"/>
    <lineage>
        <taxon>Bacteria</taxon>
        <taxon>Thermotogati</taxon>
        <taxon>Thermotogota</taxon>
        <taxon>Thermotogae</taxon>
        <taxon>Kosmotogales</taxon>
        <taxon>Kosmotogaceae</taxon>
        <taxon>Kosmotoga</taxon>
    </lineage>
</organism>
<dbReference type="OrthoDB" id="384253at2"/>
<dbReference type="AlphaFoldDB" id="A0A0G2Z7P1"/>
<dbReference type="STRING" id="1330330.IX53_07065"/>
<dbReference type="InterPro" id="IPR029052">
    <property type="entry name" value="Metallo-depent_PP-like"/>
</dbReference>
<dbReference type="GO" id="GO:0005737">
    <property type="term" value="C:cytoplasm"/>
    <property type="evidence" value="ECO:0007669"/>
    <property type="project" value="TreeGrafter"/>
</dbReference>
<dbReference type="GO" id="GO:0008803">
    <property type="term" value="F:bis(5'-nucleosyl)-tetraphosphatase (symmetrical) activity"/>
    <property type="evidence" value="ECO:0007669"/>
    <property type="project" value="TreeGrafter"/>
</dbReference>
<keyword evidence="3" id="KW-1185">Reference proteome</keyword>
<dbReference type="GO" id="GO:0016791">
    <property type="term" value="F:phosphatase activity"/>
    <property type="evidence" value="ECO:0007669"/>
    <property type="project" value="TreeGrafter"/>
</dbReference>
<dbReference type="InterPro" id="IPR004843">
    <property type="entry name" value="Calcineurin-like_PHP"/>
</dbReference>
<dbReference type="InterPro" id="IPR006186">
    <property type="entry name" value="Ser/Thr-sp_prot-phosphatase"/>
</dbReference>
<accession>A0A0G2Z7P1</accession>
<gene>
    <name evidence="2" type="ORF">IX53_07065</name>
</gene>
<evidence type="ECO:0000313" key="2">
    <source>
        <dbReference type="EMBL" id="AKI97615.1"/>
    </source>
</evidence>
<dbReference type="SUPFAM" id="SSF56300">
    <property type="entry name" value="Metallo-dependent phosphatases"/>
    <property type="match status" value="1"/>
</dbReference>